<evidence type="ECO:0000313" key="12">
    <source>
        <dbReference type="EMBL" id="SCL86513.1"/>
    </source>
</evidence>
<dbReference type="Gene3D" id="6.10.250.690">
    <property type="match status" value="1"/>
</dbReference>
<comment type="caution">
    <text evidence="12">The sequence shown here is derived from an EMBL/GenBank/DDBJ whole genome shotgun (WGS) entry which is preliminary data.</text>
</comment>
<comment type="subcellular location">
    <subcellularLocation>
        <location evidence="1">Cytoplasm</location>
    </subcellularLocation>
</comment>
<protein>
    <submittedName>
        <fullName evidence="12">Two-component response regulator</fullName>
    </submittedName>
</protein>
<dbReference type="GO" id="GO:0005829">
    <property type="term" value="C:cytosol"/>
    <property type="evidence" value="ECO:0007669"/>
    <property type="project" value="TreeGrafter"/>
</dbReference>
<dbReference type="SUPFAM" id="SSF52172">
    <property type="entry name" value="CheY-like"/>
    <property type="match status" value="1"/>
</dbReference>
<evidence type="ECO:0000256" key="8">
    <source>
        <dbReference type="PROSITE-ProRule" id="PRU00169"/>
    </source>
</evidence>
<dbReference type="EMBL" id="FMIK01000018">
    <property type="protein sequence ID" value="SCL86513.1"/>
    <property type="molecule type" value="Genomic_DNA"/>
</dbReference>
<evidence type="ECO:0000256" key="2">
    <source>
        <dbReference type="ARBA" id="ARBA00022490"/>
    </source>
</evidence>
<evidence type="ECO:0000259" key="11">
    <source>
        <dbReference type="PROSITE" id="PS51755"/>
    </source>
</evidence>
<dbReference type="GO" id="GO:0000156">
    <property type="term" value="F:phosphorelay response regulator activity"/>
    <property type="evidence" value="ECO:0007669"/>
    <property type="project" value="TreeGrafter"/>
</dbReference>
<dbReference type="AlphaFoldDB" id="A0AAX2CDH1"/>
<gene>
    <name evidence="12" type="ORF">BCB44BAC_00952</name>
</gene>
<dbReference type="PROSITE" id="PS50110">
    <property type="entry name" value="RESPONSE_REGULATORY"/>
    <property type="match status" value="1"/>
</dbReference>
<dbReference type="Pfam" id="PF00072">
    <property type="entry name" value="Response_reg"/>
    <property type="match status" value="1"/>
</dbReference>
<dbReference type="InterPro" id="IPR001867">
    <property type="entry name" value="OmpR/PhoB-type_DNA-bd"/>
</dbReference>
<dbReference type="SMART" id="SM00862">
    <property type="entry name" value="Trans_reg_C"/>
    <property type="match status" value="1"/>
</dbReference>
<dbReference type="InterPro" id="IPR001789">
    <property type="entry name" value="Sig_transdc_resp-reg_receiver"/>
</dbReference>
<organism evidence="12 13">
    <name type="scientific">Bacillus cytotoxicus</name>
    <dbReference type="NCBI Taxonomy" id="580165"/>
    <lineage>
        <taxon>Bacteria</taxon>
        <taxon>Bacillati</taxon>
        <taxon>Bacillota</taxon>
        <taxon>Bacilli</taxon>
        <taxon>Bacillales</taxon>
        <taxon>Bacillaceae</taxon>
        <taxon>Bacillus</taxon>
        <taxon>Bacillus cereus group</taxon>
    </lineage>
</organism>
<feature type="domain" description="OmpR/PhoB-type" evidence="11">
    <location>
        <begin position="133"/>
        <end position="233"/>
    </location>
</feature>
<dbReference type="InterPro" id="IPR039420">
    <property type="entry name" value="WalR-like"/>
</dbReference>
<dbReference type="InterPro" id="IPR036388">
    <property type="entry name" value="WH-like_DNA-bd_sf"/>
</dbReference>
<keyword evidence="3 8" id="KW-0597">Phosphoprotein</keyword>
<evidence type="ECO:0000256" key="9">
    <source>
        <dbReference type="PROSITE-ProRule" id="PRU01091"/>
    </source>
</evidence>
<keyword evidence="5" id="KW-0805">Transcription regulation</keyword>
<dbReference type="Proteomes" id="UP000242164">
    <property type="component" value="Unassembled WGS sequence"/>
</dbReference>
<dbReference type="SMART" id="SM00448">
    <property type="entry name" value="REC"/>
    <property type="match status" value="1"/>
</dbReference>
<dbReference type="PROSITE" id="PS51755">
    <property type="entry name" value="OMPR_PHOB"/>
    <property type="match status" value="1"/>
</dbReference>
<dbReference type="InterPro" id="IPR016032">
    <property type="entry name" value="Sig_transdc_resp-reg_C-effctor"/>
</dbReference>
<dbReference type="FunFam" id="3.40.50.2300:FF:000001">
    <property type="entry name" value="DNA-binding response regulator PhoB"/>
    <property type="match status" value="1"/>
</dbReference>
<dbReference type="GeneID" id="33896209"/>
<feature type="modified residue" description="4-aspartylphosphate" evidence="8">
    <location>
        <position position="55"/>
    </location>
</feature>
<evidence type="ECO:0000313" key="13">
    <source>
        <dbReference type="Proteomes" id="UP000242164"/>
    </source>
</evidence>
<keyword evidence="4" id="KW-0902">Two-component regulatory system</keyword>
<keyword evidence="6 9" id="KW-0238">DNA-binding</keyword>
<dbReference type="GO" id="GO:0000976">
    <property type="term" value="F:transcription cis-regulatory region binding"/>
    <property type="evidence" value="ECO:0007669"/>
    <property type="project" value="TreeGrafter"/>
</dbReference>
<name>A0AAX2CDH1_9BACI</name>
<reference evidence="12 13" key="1">
    <citation type="submission" date="2016-08" db="EMBL/GenBank/DDBJ databases">
        <authorList>
            <person name="Loux V."/>
            <person name="Rue O."/>
        </authorList>
    </citation>
    <scope>NUCLEOTIDE SEQUENCE [LARGE SCALE GENOMIC DNA]</scope>
    <source>
        <strain evidence="12 13">AFSSA_08CEB44bac</strain>
    </source>
</reference>
<evidence type="ECO:0000259" key="10">
    <source>
        <dbReference type="PROSITE" id="PS50110"/>
    </source>
</evidence>
<evidence type="ECO:0000256" key="7">
    <source>
        <dbReference type="ARBA" id="ARBA00023163"/>
    </source>
</evidence>
<proteinExistence type="predicted"/>
<evidence type="ECO:0000256" key="3">
    <source>
        <dbReference type="ARBA" id="ARBA00022553"/>
    </source>
</evidence>
<dbReference type="FunFam" id="1.10.10.10:FF:000018">
    <property type="entry name" value="DNA-binding response regulator ResD"/>
    <property type="match status" value="1"/>
</dbReference>
<dbReference type="Pfam" id="PF00486">
    <property type="entry name" value="Trans_reg_C"/>
    <property type="match status" value="1"/>
</dbReference>
<dbReference type="SUPFAM" id="SSF46894">
    <property type="entry name" value="C-terminal effector domain of the bipartite response regulators"/>
    <property type="match status" value="1"/>
</dbReference>
<dbReference type="CDD" id="cd00383">
    <property type="entry name" value="trans_reg_C"/>
    <property type="match status" value="1"/>
</dbReference>
<dbReference type="Gene3D" id="3.40.50.2300">
    <property type="match status" value="1"/>
</dbReference>
<evidence type="ECO:0000256" key="4">
    <source>
        <dbReference type="ARBA" id="ARBA00023012"/>
    </source>
</evidence>
<dbReference type="PANTHER" id="PTHR48111">
    <property type="entry name" value="REGULATOR OF RPOS"/>
    <property type="match status" value="1"/>
</dbReference>
<evidence type="ECO:0000256" key="5">
    <source>
        <dbReference type="ARBA" id="ARBA00023015"/>
    </source>
</evidence>
<evidence type="ECO:0000256" key="1">
    <source>
        <dbReference type="ARBA" id="ARBA00004496"/>
    </source>
</evidence>
<feature type="domain" description="Response regulatory" evidence="10">
    <location>
        <begin position="5"/>
        <end position="119"/>
    </location>
</feature>
<dbReference type="GO" id="GO:0032993">
    <property type="term" value="C:protein-DNA complex"/>
    <property type="evidence" value="ECO:0007669"/>
    <property type="project" value="TreeGrafter"/>
</dbReference>
<dbReference type="Gene3D" id="1.10.10.10">
    <property type="entry name" value="Winged helix-like DNA-binding domain superfamily/Winged helix DNA-binding domain"/>
    <property type="match status" value="1"/>
</dbReference>
<accession>A0AAX2CDH1</accession>
<sequence>MYNANILLVDDESAILQLLTTILQKEGFSHITTATSAEEALLLVEDHSYDLMILDVMLPGQSGFDICPIIRQKTDCPIFFLTAKTSDLDKVSGFLYGADDYITKPFNPLEVVARMKAQLRRHLKYTPKTIQTSDIYSFGRFQVDKHAAELKVDGNIVECSAQLFQLLLFFCEHPNYVFSKEEIYEKVWGAPAYNGDDNTVMVHIRKLREKIEFNPSNPQYIKTVRGLGYKFIPGR</sequence>
<evidence type="ECO:0000256" key="6">
    <source>
        <dbReference type="ARBA" id="ARBA00023125"/>
    </source>
</evidence>
<dbReference type="PANTHER" id="PTHR48111:SF52">
    <property type="entry name" value="TRANSCRIPTIONAL REGULATORY PROTEIN YVRH"/>
    <property type="match status" value="1"/>
</dbReference>
<dbReference type="GO" id="GO:0006355">
    <property type="term" value="P:regulation of DNA-templated transcription"/>
    <property type="evidence" value="ECO:0007669"/>
    <property type="project" value="InterPro"/>
</dbReference>
<feature type="DNA-binding region" description="OmpR/PhoB-type" evidence="9">
    <location>
        <begin position="133"/>
        <end position="233"/>
    </location>
</feature>
<keyword evidence="7" id="KW-0804">Transcription</keyword>
<dbReference type="InterPro" id="IPR011006">
    <property type="entry name" value="CheY-like_superfamily"/>
</dbReference>
<keyword evidence="2" id="KW-0963">Cytoplasm</keyword>
<dbReference type="RefSeq" id="WP_011983933.1">
    <property type="nucleotide sequence ID" value="NZ_CP024101.1"/>
</dbReference>